<gene>
    <name evidence="1" type="ORF">HED64_16995</name>
</gene>
<organism evidence="1 2">
    <name type="scientific">Paeniglutamicibacter terrestris</name>
    <dbReference type="NCBI Taxonomy" id="2723403"/>
    <lineage>
        <taxon>Bacteria</taxon>
        <taxon>Bacillati</taxon>
        <taxon>Actinomycetota</taxon>
        <taxon>Actinomycetes</taxon>
        <taxon>Micrococcales</taxon>
        <taxon>Micrococcaceae</taxon>
        <taxon>Paeniglutamicibacter</taxon>
    </lineage>
</organism>
<accession>A0ABX1G9N3</accession>
<evidence type="ECO:0000313" key="1">
    <source>
        <dbReference type="EMBL" id="NKG22396.1"/>
    </source>
</evidence>
<name>A0ABX1G9N3_9MICC</name>
<reference evidence="1 2" key="1">
    <citation type="submission" date="2020-04" db="EMBL/GenBank/DDBJ databases">
        <title>Paeniglutamicibacter sp. ANT13_2, a novel actinomycete isolated from sediment in Antarctica.</title>
        <authorList>
            <person name="Sakdapetsiri C."/>
            <person name="Pinyakong O."/>
        </authorList>
    </citation>
    <scope>NUCLEOTIDE SEQUENCE [LARGE SCALE GENOMIC DNA]</scope>
    <source>
        <strain evidence="1 2">ANT13_2</strain>
    </source>
</reference>
<keyword evidence="2" id="KW-1185">Reference proteome</keyword>
<dbReference type="RefSeq" id="WP_168153162.1">
    <property type="nucleotide sequence ID" value="NZ_JAAWVT010000010.1"/>
</dbReference>
<dbReference type="Proteomes" id="UP000746595">
    <property type="component" value="Unassembled WGS sequence"/>
</dbReference>
<dbReference type="EMBL" id="JAAWVT010000010">
    <property type="protein sequence ID" value="NKG22396.1"/>
    <property type="molecule type" value="Genomic_DNA"/>
</dbReference>
<proteinExistence type="predicted"/>
<comment type="caution">
    <text evidence="1">The sequence shown here is derived from an EMBL/GenBank/DDBJ whole genome shotgun (WGS) entry which is preliminary data.</text>
</comment>
<sequence>MGTSSSTLLRAVAASREFTTDNAGTLEAIAEVRGLLELLAAAIDEQQVDVGEIQTALIAAQTTLARIVTTQAARTTAFTGIVATQANHTIALSDITAMQTEHTASLADLPFMKTQIQAIYDAVVTP</sequence>
<protein>
    <submittedName>
        <fullName evidence="1">Uncharacterized protein</fullName>
    </submittedName>
</protein>
<evidence type="ECO:0000313" key="2">
    <source>
        <dbReference type="Proteomes" id="UP000746595"/>
    </source>
</evidence>